<keyword evidence="2" id="KW-1185">Reference proteome</keyword>
<evidence type="ECO:0000313" key="2">
    <source>
        <dbReference type="Proteomes" id="UP000185207"/>
    </source>
</evidence>
<dbReference type="EMBL" id="FSRK01000001">
    <property type="protein sequence ID" value="SIN98808.1"/>
    <property type="molecule type" value="Genomic_DNA"/>
</dbReference>
<name>A0A1N6FU77_9FLAO</name>
<dbReference type="STRING" id="1416779.SAMN05444409_1480"/>
<sequence length="51" mass="5757">MKTLITIFSSFLLVSCICEEEDRDPVKNKEAIADQSTARNYIAIDSIVVKH</sequence>
<dbReference type="RefSeq" id="WP_175565877.1">
    <property type="nucleotide sequence ID" value="NZ_FSRK01000001.1"/>
</dbReference>
<reference evidence="2" key="1">
    <citation type="submission" date="2016-11" db="EMBL/GenBank/DDBJ databases">
        <authorList>
            <person name="Varghese N."/>
            <person name="Submissions S."/>
        </authorList>
    </citation>
    <scope>NUCLEOTIDE SEQUENCE [LARGE SCALE GENOMIC DNA]</scope>
    <source>
        <strain evidence="2">DSM 27623</strain>
    </source>
</reference>
<gene>
    <name evidence="1" type="ORF">SAMN05444409_1480</name>
</gene>
<dbReference type="PROSITE" id="PS51257">
    <property type="entry name" value="PROKAR_LIPOPROTEIN"/>
    <property type="match status" value="1"/>
</dbReference>
<accession>A0A1N6FU77</accession>
<evidence type="ECO:0000313" key="1">
    <source>
        <dbReference type="EMBL" id="SIN98808.1"/>
    </source>
</evidence>
<organism evidence="1 2">
    <name type="scientific">Epilithonimonas zeae</name>
    <dbReference type="NCBI Taxonomy" id="1416779"/>
    <lineage>
        <taxon>Bacteria</taxon>
        <taxon>Pseudomonadati</taxon>
        <taxon>Bacteroidota</taxon>
        <taxon>Flavobacteriia</taxon>
        <taxon>Flavobacteriales</taxon>
        <taxon>Weeksellaceae</taxon>
        <taxon>Chryseobacterium group</taxon>
        <taxon>Epilithonimonas</taxon>
    </lineage>
</organism>
<dbReference type="Proteomes" id="UP000185207">
    <property type="component" value="Unassembled WGS sequence"/>
</dbReference>
<protein>
    <submittedName>
        <fullName evidence="1">Uncharacterized protein</fullName>
    </submittedName>
</protein>
<dbReference type="AlphaFoldDB" id="A0A1N6FU77"/>
<proteinExistence type="predicted"/>